<dbReference type="RefSeq" id="WP_173230754.1">
    <property type="nucleotide sequence ID" value="NZ_CP053941.1"/>
</dbReference>
<dbReference type="PANTHER" id="PTHR37813">
    <property type="entry name" value="FELS-2 PROPHAGE PROTEIN"/>
    <property type="match status" value="1"/>
</dbReference>
<sequence>MKEAVAGAGAVLAGAGVAGLAGAASAAADFESAMVEVEKVTNPETAEAMSGSIRELAETIPLAQSKLAKLAADAGRFGVEGTANMERFVEATAKMASATNMNASQAGQAFAKLTELTGTPISEVENLGSAINELSNNTATSAREISQSMLRSAGALSQLGLNQTEIAGMSAALNEVSESSERAGTRLRRLGQEMMNPKNASALASALGMTTAEFETLREESPDELILQMAEAMESGGKQADALKNVLSTTSRQALAGMAQNLEGARNALEMSSTAYEENTSVQEEFNAASDTFNKQLQTLQNRLRNVAIVMGNQILPVLIDAMDAVTPLIDAFADVNERLDGMPALLATVGVALTGLGAIAVSVGPAIVGALSPVLGPVVAITAAIGALGYAWKTNFGGIRDATKQAWSTLKPLLLSVKRVLLEVFDEYAMPMFKELRSVAKAEFRAIEKQIVPTMNHIGNVVTNVLSAVGTFWDTHGERIKKIVGAYFGYLELTIATTMRAISAVVQSILALMRGDFDEVLDIISRFWTKTFNDILAFVNGPWMSGVKAAFGLFYEVVTGVFKQLYKFLIGGSLVPKTFNEILAFLTQWIARARKTFNSFLNRLFSIWKRGLTRVYTFSKDIFERVTGWVQGTGAMLFESAFGSVLTSIVGVVDDIRAEINAIVDTVITQIQEALDFATELNNFSFDIDWPDPPEIVEDAFNGELDIDWPDPPDIGALGSGDGSSIASLASGGLVTERTLAMVGEGAEREAVLPLSKLSTYLDTAYEVGADTVSPSAQSGGQSASSALTATLRVEGDGELAELIREHAELVVEERDASKRARIARN</sequence>
<dbReference type="KEGG" id="hsai:HPS36_14875"/>
<keyword evidence="2" id="KW-0812">Transmembrane</keyword>
<dbReference type="GeneID" id="55596311"/>
<evidence type="ECO:0000313" key="4">
    <source>
        <dbReference type="EMBL" id="QKG94091.1"/>
    </source>
</evidence>
<evidence type="ECO:0000256" key="1">
    <source>
        <dbReference type="ARBA" id="ARBA00022612"/>
    </source>
</evidence>
<evidence type="ECO:0000259" key="3">
    <source>
        <dbReference type="Pfam" id="PF10145"/>
    </source>
</evidence>
<dbReference type="EMBL" id="CP053941">
    <property type="protein sequence ID" value="QKG94091.1"/>
    <property type="molecule type" value="Genomic_DNA"/>
</dbReference>
<dbReference type="InterPro" id="IPR010090">
    <property type="entry name" value="Phage_tape_meas"/>
</dbReference>
<dbReference type="Proteomes" id="UP000505020">
    <property type="component" value="Chromosome"/>
</dbReference>
<evidence type="ECO:0000256" key="2">
    <source>
        <dbReference type="SAM" id="Phobius"/>
    </source>
</evidence>
<dbReference type="NCBIfam" id="TIGR01760">
    <property type="entry name" value="tape_meas_TP901"/>
    <property type="match status" value="1"/>
</dbReference>
<keyword evidence="1" id="KW-1188">Viral release from host cell</keyword>
<dbReference type="Pfam" id="PF10145">
    <property type="entry name" value="PhageMin_Tail"/>
    <property type="match status" value="1"/>
</dbReference>
<dbReference type="AlphaFoldDB" id="A0A7D4BEW5"/>
<feature type="transmembrane region" description="Helical" evidence="2">
    <location>
        <begin position="346"/>
        <end position="369"/>
    </location>
</feature>
<protein>
    <submittedName>
        <fullName evidence="4">Phage tail tape measure protein</fullName>
    </submittedName>
</protein>
<accession>A0A7D4BEW5</accession>
<evidence type="ECO:0000313" key="5">
    <source>
        <dbReference type="Proteomes" id="UP000505020"/>
    </source>
</evidence>
<keyword evidence="5" id="KW-1185">Reference proteome</keyword>
<gene>
    <name evidence="4" type="ORF">HPS36_14875</name>
</gene>
<name>A0A7D4BEW5_9EURY</name>
<feature type="transmembrane region" description="Helical" evidence="2">
    <location>
        <begin position="375"/>
        <end position="393"/>
    </location>
</feature>
<reference evidence="4 5" key="1">
    <citation type="submission" date="2020-05" db="EMBL/GenBank/DDBJ databases">
        <title>Halorubrum RHB-C sp.nov., an extremely halophilic archaeon isolated from solar salt farm.</title>
        <authorList>
            <person name="Ho H."/>
            <person name="Danganan R.E."/>
            <person name="Dedeles G.R."/>
            <person name="Kim S.-G."/>
        </authorList>
    </citation>
    <scope>NUCLEOTIDE SEQUENCE [LARGE SCALE GENOMIC DNA]</scope>
    <source>
        <strain evidence="4 5">RHB-C</strain>
    </source>
</reference>
<keyword evidence="2" id="KW-1133">Transmembrane helix</keyword>
<keyword evidence="2" id="KW-0472">Membrane</keyword>
<proteinExistence type="predicted"/>
<organism evidence="4 5">
    <name type="scientific">Halorubrum salinarum</name>
    <dbReference type="NCBI Taxonomy" id="2739057"/>
    <lineage>
        <taxon>Archaea</taxon>
        <taxon>Methanobacteriati</taxon>
        <taxon>Methanobacteriota</taxon>
        <taxon>Stenosarchaea group</taxon>
        <taxon>Halobacteria</taxon>
        <taxon>Halobacteriales</taxon>
        <taxon>Haloferacaceae</taxon>
        <taxon>Halorubrum</taxon>
    </lineage>
</organism>
<dbReference type="PANTHER" id="PTHR37813:SF1">
    <property type="entry name" value="FELS-2 PROPHAGE PROTEIN"/>
    <property type="match status" value="1"/>
</dbReference>
<feature type="domain" description="Phage tail tape measure protein" evidence="3">
    <location>
        <begin position="52"/>
        <end position="241"/>
    </location>
</feature>